<dbReference type="InterPro" id="IPR014056">
    <property type="entry name" value="TypeIITA-like_toxin_pred"/>
</dbReference>
<dbReference type="RefSeq" id="WP_110522986.1">
    <property type="nucleotide sequence ID" value="NZ_QKOE01000002.1"/>
</dbReference>
<reference evidence="1 2" key="1">
    <citation type="submission" date="2018-06" db="EMBL/GenBank/DDBJ databases">
        <title>Azoarcus communis strain SWub3 genome.</title>
        <authorList>
            <person name="Zorraquino Salvo V."/>
            <person name="Toubiana D."/>
            <person name="Blumwald E."/>
        </authorList>
    </citation>
    <scope>NUCLEOTIDE SEQUENCE [LARGE SCALE GENOMIC DNA]</scope>
    <source>
        <strain evidence="1 2">SWub3</strain>
    </source>
</reference>
<proteinExistence type="predicted"/>
<dbReference type="EMBL" id="QKOE01000002">
    <property type="protein sequence ID" value="PZA17639.1"/>
    <property type="molecule type" value="Genomic_DNA"/>
</dbReference>
<dbReference type="NCBIfam" id="TIGR02683">
    <property type="entry name" value="upstrm_HI1419"/>
    <property type="match status" value="1"/>
</dbReference>
<dbReference type="PANTHER" id="PTHR41791:SF1">
    <property type="entry name" value="SSL7039 PROTEIN"/>
    <property type="match status" value="1"/>
</dbReference>
<dbReference type="OrthoDB" id="9800258at2"/>
<comment type="caution">
    <text evidence="1">The sequence shown here is derived from an EMBL/GenBank/DDBJ whole genome shotgun (WGS) entry which is preliminary data.</text>
</comment>
<dbReference type="Proteomes" id="UP000248259">
    <property type="component" value="Unassembled WGS sequence"/>
</dbReference>
<evidence type="ECO:0000313" key="2">
    <source>
        <dbReference type="Proteomes" id="UP000248259"/>
    </source>
</evidence>
<dbReference type="InterPro" id="IPR009241">
    <property type="entry name" value="HigB-like"/>
</dbReference>
<dbReference type="PANTHER" id="PTHR41791">
    <property type="entry name" value="SSL7039 PROTEIN"/>
    <property type="match status" value="1"/>
</dbReference>
<organism evidence="1 2">
    <name type="scientific">Parazoarcus communis SWub3 = DSM 12120</name>
    <dbReference type="NCBI Taxonomy" id="1121029"/>
    <lineage>
        <taxon>Bacteria</taxon>
        <taxon>Pseudomonadati</taxon>
        <taxon>Pseudomonadota</taxon>
        <taxon>Betaproteobacteria</taxon>
        <taxon>Rhodocyclales</taxon>
        <taxon>Zoogloeaceae</taxon>
        <taxon>Parazoarcus</taxon>
    </lineage>
</organism>
<protein>
    <submittedName>
        <fullName evidence="1">Type II toxin-antitoxin system RelE/ParE family toxin</fullName>
    </submittedName>
</protein>
<evidence type="ECO:0000313" key="1">
    <source>
        <dbReference type="EMBL" id="PZA17639.1"/>
    </source>
</evidence>
<gene>
    <name evidence="1" type="ORF">DNK49_03670</name>
</gene>
<dbReference type="AlphaFoldDB" id="A0A323UYE9"/>
<sequence length="99" mass="11236">MNTFLRTDDFDAWLVGLKDNLARARIVHRIRSAEHGNFGDCEPVGEGVSEMRIHVGPGYRVYYTRRGAAIYLLLLGGDKSSQKRDIKRAIEMARALDKE</sequence>
<keyword evidence="2" id="KW-1185">Reference proteome</keyword>
<name>A0A323UYE9_9RHOO</name>
<dbReference type="PIRSF" id="PIRSF028744">
    <property type="entry name" value="Addict_mod_HI1419"/>
    <property type="match status" value="1"/>
</dbReference>
<accession>A0A323UYE9</accession>
<dbReference type="Pfam" id="PF05973">
    <property type="entry name" value="Gp49"/>
    <property type="match status" value="1"/>
</dbReference>